<evidence type="ECO:0000256" key="4">
    <source>
        <dbReference type="ARBA" id="ARBA00022679"/>
    </source>
</evidence>
<feature type="binding site" evidence="6">
    <location>
        <position position="124"/>
    </location>
    <ligand>
        <name>S-adenosyl-L-methionine</name>
        <dbReference type="ChEBI" id="CHEBI:59789"/>
    </ligand>
</feature>
<dbReference type="HAMAP" id="MF_00074">
    <property type="entry name" value="16SrRNA_methyltr_G"/>
    <property type="match status" value="1"/>
</dbReference>
<feature type="binding site" evidence="6">
    <location>
        <position position="54"/>
    </location>
    <ligand>
        <name>S-adenosyl-L-methionine</name>
        <dbReference type="ChEBI" id="CHEBI:59789"/>
    </ligand>
</feature>
<keyword evidence="3 6" id="KW-0489">Methyltransferase</keyword>
<evidence type="ECO:0000256" key="2">
    <source>
        <dbReference type="ARBA" id="ARBA00022552"/>
    </source>
</evidence>
<keyword evidence="5 6" id="KW-0949">S-adenosyl-L-methionine</keyword>
<dbReference type="PANTHER" id="PTHR31760">
    <property type="entry name" value="S-ADENOSYL-L-METHIONINE-DEPENDENT METHYLTRANSFERASES SUPERFAMILY PROTEIN"/>
    <property type="match status" value="1"/>
</dbReference>
<dbReference type="STRING" id="39841.SAMN05660836_01356"/>
<keyword evidence="1 6" id="KW-0963">Cytoplasm</keyword>
<dbReference type="PIRSF" id="PIRSF003078">
    <property type="entry name" value="GidB"/>
    <property type="match status" value="1"/>
</dbReference>
<evidence type="ECO:0000313" key="8">
    <source>
        <dbReference type="Proteomes" id="UP000199611"/>
    </source>
</evidence>
<dbReference type="GO" id="GO:0005829">
    <property type="term" value="C:cytosol"/>
    <property type="evidence" value="ECO:0007669"/>
    <property type="project" value="TreeGrafter"/>
</dbReference>
<evidence type="ECO:0000313" key="7">
    <source>
        <dbReference type="EMBL" id="SFM74726.1"/>
    </source>
</evidence>
<dbReference type="Pfam" id="PF02527">
    <property type="entry name" value="GidB"/>
    <property type="match status" value="1"/>
</dbReference>
<evidence type="ECO:0000256" key="5">
    <source>
        <dbReference type="ARBA" id="ARBA00022691"/>
    </source>
</evidence>
<protein>
    <recommendedName>
        <fullName evidence="6">Ribosomal RNA small subunit methyltransferase G</fullName>
        <ecNumber evidence="6">2.1.1.-</ecNumber>
    </recommendedName>
    <alternativeName>
        <fullName evidence="6">16S rRNA 7-methylguanosine methyltransferase</fullName>
        <shortName evidence="6">16S rRNA m7G methyltransferase</shortName>
    </alternativeName>
</protein>
<dbReference type="SUPFAM" id="SSF53335">
    <property type="entry name" value="S-adenosyl-L-methionine-dependent methyltransferases"/>
    <property type="match status" value="1"/>
</dbReference>
<dbReference type="Gene3D" id="3.40.50.150">
    <property type="entry name" value="Vaccinia Virus protein VP39"/>
    <property type="match status" value="1"/>
</dbReference>
<dbReference type="AlphaFoldDB" id="A0A1I4TDG9"/>
<comment type="function">
    <text evidence="6">Specifically methylates the N7 position of a guanine in 16S rRNA.</text>
</comment>
<comment type="caution">
    <text evidence="6">Lacks conserved residue(s) required for the propagation of feature annotation.</text>
</comment>
<gene>
    <name evidence="6" type="primary">rsmG</name>
    <name evidence="7" type="ORF">SAMN05660836_01356</name>
</gene>
<name>A0A1I4TDG9_9BACT</name>
<dbReference type="PANTHER" id="PTHR31760:SF0">
    <property type="entry name" value="S-ADENOSYL-L-METHIONINE-DEPENDENT METHYLTRANSFERASES SUPERFAMILY PROTEIN"/>
    <property type="match status" value="1"/>
</dbReference>
<comment type="similarity">
    <text evidence="6">Belongs to the methyltransferase superfamily. RNA methyltransferase RsmG family.</text>
</comment>
<comment type="subcellular location">
    <subcellularLocation>
        <location evidence="6">Cytoplasm</location>
    </subcellularLocation>
</comment>
<dbReference type="EMBL" id="FOUU01000003">
    <property type="protein sequence ID" value="SFM74726.1"/>
    <property type="molecule type" value="Genomic_DNA"/>
</dbReference>
<dbReference type="InterPro" id="IPR003682">
    <property type="entry name" value="rRNA_ssu_MeTfrase_G"/>
</dbReference>
<organism evidence="7 8">
    <name type="scientific">Thermodesulforhabdus norvegica</name>
    <dbReference type="NCBI Taxonomy" id="39841"/>
    <lineage>
        <taxon>Bacteria</taxon>
        <taxon>Pseudomonadati</taxon>
        <taxon>Thermodesulfobacteriota</taxon>
        <taxon>Syntrophobacteria</taxon>
        <taxon>Syntrophobacterales</taxon>
        <taxon>Thermodesulforhabdaceae</taxon>
        <taxon>Thermodesulforhabdus</taxon>
    </lineage>
</organism>
<dbReference type="Proteomes" id="UP000199611">
    <property type="component" value="Unassembled WGS sequence"/>
</dbReference>
<accession>A0A1I4TDG9</accession>
<dbReference type="CDD" id="cd02440">
    <property type="entry name" value="AdoMet_MTases"/>
    <property type="match status" value="1"/>
</dbReference>
<proteinExistence type="inferred from homology"/>
<keyword evidence="8" id="KW-1185">Reference proteome</keyword>
<dbReference type="GO" id="GO:0070043">
    <property type="term" value="F:rRNA (guanine-N7-)-methyltransferase activity"/>
    <property type="evidence" value="ECO:0007669"/>
    <property type="project" value="UniProtKB-UniRule"/>
</dbReference>
<reference evidence="8" key="1">
    <citation type="submission" date="2016-10" db="EMBL/GenBank/DDBJ databases">
        <authorList>
            <person name="Varghese N."/>
            <person name="Submissions S."/>
        </authorList>
    </citation>
    <scope>NUCLEOTIDE SEQUENCE [LARGE SCALE GENOMIC DNA]</scope>
    <source>
        <strain evidence="8">DSM 9990</strain>
    </source>
</reference>
<evidence type="ECO:0000256" key="1">
    <source>
        <dbReference type="ARBA" id="ARBA00022490"/>
    </source>
</evidence>
<sequence>MHAGLLMYWNRKVNLTGMASWDEILLRHYMDSLVPLSMLPPGKLLLDIGSGAGFPGIPAKALYPETHVVLCDMKRKKTSFLKTFIAYSGLRNVSVVQASWESLLANPESSGIFVSEGYDLIISRALKLTTRDISLILDRGIRDRGALVLWTGPKALKEARGNLKGINFEVREYDLLEGLPRAVLIFRKM</sequence>
<dbReference type="InterPro" id="IPR029063">
    <property type="entry name" value="SAM-dependent_MTases_sf"/>
</dbReference>
<dbReference type="EC" id="2.1.1.-" evidence="6"/>
<keyword evidence="2 6" id="KW-0698">rRNA processing</keyword>
<evidence type="ECO:0000256" key="6">
    <source>
        <dbReference type="HAMAP-Rule" id="MF_00074"/>
    </source>
</evidence>
<keyword evidence="4 6" id="KW-0808">Transferase</keyword>
<evidence type="ECO:0000256" key="3">
    <source>
        <dbReference type="ARBA" id="ARBA00022603"/>
    </source>
</evidence>
<dbReference type="RefSeq" id="WP_177193555.1">
    <property type="nucleotide sequence ID" value="NZ_FOUU01000003.1"/>
</dbReference>
<feature type="binding site" evidence="6">
    <location>
        <position position="49"/>
    </location>
    <ligand>
        <name>S-adenosyl-L-methionine</name>
        <dbReference type="ChEBI" id="CHEBI:59789"/>
    </ligand>
</feature>